<name>A0A224XLZ2_9HEMI</name>
<dbReference type="SUPFAM" id="SSF56112">
    <property type="entry name" value="Protein kinase-like (PK-like)"/>
    <property type="match status" value="1"/>
</dbReference>
<keyword evidence="1" id="KW-0443">Lipid metabolism</keyword>
<evidence type="ECO:0000313" key="4">
    <source>
        <dbReference type="EMBL" id="JAW10838.1"/>
    </source>
</evidence>
<protein>
    <submittedName>
        <fullName evidence="4">Putative choline kinase</fullName>
    </submittedName>
</protein>
<keyword evidence="4" id="KW-0808">Transferase</keyword>
<dbReference type="GO" id="GO:0004103">
    <property type="term" value="F:choline kinase activity"/>
    <property type="evidence" value="ECO:0007669"/>
    <property type="project" value="TreeGrafter"/>
</dbReference>
<keyword evidence="1" id="KW-0444">Lipid biosynthesis</keyword>
<dbReference type="GO" id="GO:0006646">
    <property type="term" value="P:phosphatidylethanolamine biosynthetic process"/>
    <property type="evidence" value="ECO:0007669"/>
    <property type="project" value="TreeGrafter"/>
</dbReference>
<comment type="similarity">
    <text evidence="3">Belongs to the choline/ethanolamine kinase family.</text>
</comment>
<dbReference type="EMBL" id="GFTR01005588">
    <property type="protein sequence ID" value="JAW10838.1"/>
    <property type="molecule type" value="Transcribed_RNA"/>
</dbReference>
<dbReference type="Pfam" id="PF01633">
    <property type="entry name" value="Choline_kinase"/>
    <property type="match status" value="1"/>
</dbReference>
<dbReference type="Gene3D" id="3.30.200.20">
    <property type="entry name" value="Phosphorylase Kinase, domain 1"/>
    <property type="match status" value="1"/>
</dbReference>
<evidence type="ECO:0000256" key="3">
    <source>
        <dbReference type="ARBA" id="ARBA00038211"/>
    </source>
</evidence>
<sequence length="375" mass="43443">MGIKEKMLNGDNNEVVYAAVRICKGYLNGPWKKITPEDITVKSLSGGLSNWLFQVKLEKEEAKPQQVLIRLYGQTHGEGALENLITESVIFTLLSERKLGPKLYGVFPGGRIEEFIPAKPLTQKEMADPMLNLIVAEKLAAVHTMNIPINKEPRWLWDTMNKWLINIDEHPPVNDVQREIFSKNLQAEAIWLRNHLSKIYSPVVFCHNDLQQGNILRRIDQQTTHSSTGLVLIDFEYCSYNFRGFDLANHFIEWMYDYTNPEYPHFYVNKENYCSVEQMQKFIEKYLNSLNANGSVGKPEVNNVPAIMREISHYSLASHFFWGIWSIVNARVSKIPFGYWDYAKERLNTYYKLKADILEGSKENTAVKRKVKEID</sequence>
<dbReference type="CDD" id="cd05156">
    <property type="entry name" value="ChoK_euk"/>
    <property type="match status" value="1"/>
</dbReference>
<dbReference type="AlphaFoldDB" id="A0A224XLZ2"/>
<proteinExistence type="inferred from homology"/>
<dbReference type="GO" id="GO:0004305">
    <property type="term" value="F:ethanolamine kinase activity"/>
    <property type="evidence" value="ECO:0007669"/>
    <property type="project" value="TreeGrafter"/>
</dbReference>
<evidence type="ECO:0000256" key="2">
    <source>
        <dbReference type="ARBA" id="ARBA00023264"/>
    </source>
</evidence>
<dbReference type="GO" id="GO:0005737">
    <property type="term" value="C:cytoplasm"/>
    <property type="evidence" value="ECO:0007669"/>
    <property type="project" value="TreeGrafter"/>
</dbReference>
<reference evidence="4" key="1">
    <citation type="journal article" date="2018" name="PLoS Negl. Trop. Dis.">
        <title>An insight into the salivary gland and fat body transcriptome of Panstrongylus lignarius (Hemiptera: Heteroptera), the main vector of Chagas disease in Peru.</title>
        <authorList>
            <person name="Nevoa J.C."/>
            <person name="Mendes M.T."/>
            <person name="da Silva M.V."/>
            <person name="Soares S.C."/>
            <person name="Oliveira C.J.F."/>
            <person name="Ribeiro J.M.C."/>
        </authorList>
    </citation>
    <scope>NUCLEOTIDE SEQUENCE</scope>
</reference>
<dbReference type="PANTHER" id="PTHR22603">
    <property type="entry name" value="CHOLINE/ETHANOALAMINE KINASE"/>
    <property type="match status" value="1"/>
</dbReference>
<accession>A0A224XLZ2</accession>
<dbReference type="InterPro" id="IPR011009">
    <property type="entry name" value="Kinase-like_dom_sf"/>
</dbReference>
<evidence type="ECO:0000256" key="1">
    <source>
        <dbReference type="ARBA" id="ARBA00023209"/>
    </source>
</evidence>
<keyword evidence="1" id="KW-0594">Phospholipid biosynthesis</keyword>
<dbReference type="PANTHER" id="PTHR22603:SF93">
    <property type="entry name" value="RE24176P"/>
    <property type="match status" value="1"/>
</dbReference>
<dbReference type="Gene3D" id="3.90.1200.10">
    <property type="match status" value="1"/>
</dbReference>
<keyword evidence="2" id="KW-1208">Phospholipid metabolism</keyword>
<keyword evidence="4" id="KW-0418">Kinase</keyword>
<organism evidence="4">
    <name type="scientific">Panstrongylus lignarius</name>
    <dbReference type="NCBI Taxonomy" id="156445"/>
    <lineage>
        <taxon>Eukaryota</taxon>
        <taxon>Metazoa</taxon>
        <taxon>Ecdysozoa</taxon>
        <taxon>Arthropoda</taxon>
        <taxon>Hexapoda</taxon>
        <taxon>Insecta</taxon>
        <taxon>Pterygota</taxon>
        <taxon>Neoptera</taxon>
        <taxon>Paraneoptera</taxon>
        <taxon>Hemiptera</taxon>
        <taxon>Heteroptera</taxon>
        <taxon>Panheteroptera</taxon>
        <taxon>Cimicomorpha</taxon>
        <taxon>Reduviidae</taxon>
        <taxon>Triatominae</taxon>
        <taxon>Panstrongylus</taxon>
    </lineage>
</organism>